<dbReference type="OrthoDB" id="10072641at2759"/>
<feature type="non-terminal residue" evidence="1">
    <location>
        <position position="166"/>
    </location>
</feature>
<reference evidence="1 2" key="1">
    <citation type="submission" date="2019-09" db="EMBL/GenBank/DDBJ databases">
        <title>Bird 10,000 Genomes (B10K) Project - Family phase.</title>
        <authorList>
            <person name="Zhang G."/>
        </authorList>
    </citation>
    <scope>NUCLEOTIDE SEQUENCE [LARGE SCALE GENOMIC DNA]</scope>
    <source>
        <strain evidence="1">B10K-DU-001-53</strain>
        <tissue evidence="1">Muscle</tissue>
    </source>
</reference>
<dbReference type="GO" id="GO:0003676">
    <property type="term" value="F:nucleic acid binding"/>
    <property type="evidence" value="ECO:0007669"/>
    <property type="project" value="InterPro"/>
</dbReference>
<dbReference type="EMBL" id="VXAB01012590">
    <property type="protein sequence ID" value="NXJ15056.1"/>
    <property type="molecule type" value="Genomic_DNA"/>
</dbReference>
<dbReference type="Gene3D" id="3.30.70.330">
    <property type="match status" value="1"/>
</dbReference>
<organism evidence="1 2">
    <name type="scientific">Odontophorus gujanensis</name>
    <name type="common">marbled wood quail</name>
    <dbReference type="NCBI Taxonomy" id="886794"/>
    <lineage>
        <taxon>Eukaryota</taxon>
        <taxon>Metazoa</taxon>
        <taxon>Chordata</taxon>
        <taxon>Craniata</taxon>
        <taxon>Vertebrata</taxon>
        <taxon>Euteleostomi</taxon>
        <taxon>Archelosauria</taxon>
        <taxon>Archosauria</taxon>
        <taxon>Dinosauria</taxon>
        <taxon>Saurischia</taxon>
        <taxon>Theropoda</taxon>
        <taxon>Coelurosauria</taxon>
        <taxon>Aves</taxon>
        <taxon>Neognathae</taxon>
        <taxon>Galloanserae</taxon>
        <taxon>Galliformes</taxon>
        <taxon>Odontophoridae</taxon>
        <taxon>Odontophorus</taxon>
    </lineage>
</organism>
<accession>A0A7K9YY91</accession>
<dbReference type="Proteomes" id="UP000522663">
    <property type="component" value="Unassembled WGS sequence"/>
</dbReference>
<feature type="non-terminal residue" evidence="1">
    <location>
        <position position="1"/>
    </location>
</feature>
<name>A0A7K9YY91_9GALL</name>
<dbReference type="AlphaFoldDB" id="A0A7K9YY91"/>
<gene>
    <name evidence="1" type="primary">Znf638_1</name>
    <name evidence="1" type="ORF">ODOGUJ_R15301</name>
</gene>
<protein>
    <submittedName>
        <fullName evidence="1">ZN638 protein</fullName>
    </submittedName>
</protein>
<dbReference type="InterPro" id="IPR035979">
    <property type="entry name" value="RBD_domain_sf"/>
</dbReference>
<proteinExistence type="predicted"/>
<keyword evidence="2" id="KW-1185">Reference proteome</keyword>
<dbReference type="InterPro" id="IPR012677">
    <property type="entry name" value="Nucleotide-bd_a/b_plait_sf"/>
</dbReference>
<comment type="caution">
    <text evidence="1">The sequence shown here is derived from an EMBL/GenBank/DDBJ whole genome shotgun (WGS) entry which is preliminary data.</text>
</comment>
<evidence type="ECO:0000313" key="2">
    <source>
        <dbReference type="Proteomes" id="UP000522663"/>
    </source>
</evidence>
<sequence>MVRFYSCFPMTLDGKQLSIAMAPEHRSVSDEEAIFTALIKDSDPKVNAATVQQRFVHLGNLPAQGYREFEVVCVGLRFGKVEHYVVLKNRNKAILQLESPKAARSMYCFLNQYSYAMGEHTLSCTLSPCGQRSHSEAVKKEGKKEEQSKGRCVCVCVCLSVGGVGT</sequence>
<dbReference type="SUPFAM" id="SSF54928">
    <property type="entry name" value="RNA-binding domain, RBD"/>
    <property type="match status" value="1"/>
</dbReference>
<evidence type="ECO:0000313" key="1">
    <source>
        <dbReference type="EMBL" id="NXJ15056.1"/>
    </source>
</evidence>